<dbReference type="GO" id="GO:0016491">
    <property type="term" value="F:oxidoreductase activity"/>
    <property type="evidence" value="ECO:0007669"/>
    <property type="project" value="UniProtKB-KW"/>
</dbReference>
<comment type="pathway">
    <text evidence="1">Nucleotide-sugar biosynthesis; UDP-alpha-D-glucuronate biosynthesis; UDP-alpha-D-glucuronate from UDP-alpha-D-glucose: step 1/1.</text>
</comment>
<dbReference type="SUPFAM" id="SSF48179">
    <property type="entry name" value="6-phosphogluconate dehydrogenase C-terminal domain-like"/>
    <property type="match status" value="1"/>
</dbReference>
<protein>
    <recommendedName>
        <fullName evidence="3 7">UDP-glucose 6-dehydrogenase</fullName>
        <ecNumber evidence="3 7">1.1.1.22</ecNumber>
    </recommendedName>
</protein>
<evidence type="ECO:0000256" key="6">
    <source>
        <dbReference type="ARBA" id="ARBA00047473"/>
    </source>
</evidence>
<dbReference type="RefSeq" id="WP_341413990.1">
    <property type="nucleotide sequence ID" value="NZ_JBBPCC010000001.1"/>
</dbReference>
<keyword evidence="10" id="KW-1185">Reference proteome</keyword>
<dbReference type="InterPro" id="IPR008927">
    <property type="entry name" value="6-PGluconate_DH-like_C_sf"/>
</dbReference>
<comment type="catalytic activity">
    <reaction evidence="6 7">
        <text>UDP-alpha-D-glucose + 2 NAD(+) + H2O = UDP-alpha-D-glucuronate + 2 NADH + 3 H(+)</text>
        <dbReference type="Rhea" id="RHEA:23596"/>
        <dbReference type="ChEBI" id="CHEBI:15377"/>
        <dbReference type="ChEBI" id="CHEBI:15378"/>
        <dbReference type="ChEBI" id="CHEBI:57540"/>
        <dbReference type="ChEBI" id="CHEBI:57945"/>
        <dbReference type="ChEBI" id="CHEBI:58052"/>
        <dbReference type="ChEBI" id="CHEBI:58885"/>
        <dbReference type="EC" id="1.1.1.22"/>
    </reaction>
</comment>
<dbReference type="Pfam" id="PF00984">
    <property type="entry name" value="UDPG_MGDP_dh"/>
    <property type="match status" value="1"/>
</dbReference>
<dbReference type="Pfam" id="PF03721">
    <property type="entry name" value="UDPG_MGDP_dh_N"/>
    <property type="match status" value="1"/>
</dbReference>
<dbReference type="Pfam" id="PF03720">
    <property type="entry name" value="UDPG_MGDP_dh_C"/>
    <property type="match status" value="1"/>
</dbReference>
<proteinExistence type="inferred from homology"/>
<dbReference type="InterPro" id="IPR017476">
    <property type="entry name" value="UDP-Glc/GDP-Man"/>
</dbReference>
<evidence type="ECO:0000259" key="8">
    <source>
        <dbReference type="SMART" id="SM00984"/>
    </source>
</evidence>
<evidence type="ECO:0000313" key="9">
    <source>
        <dbReference type="EMBL" id="MEK8126949.1"/>
    </source>
</evidence>
<evidence type="ECO:0000256" key="5">
    <source>
        <dbReference type="ARBA" id="ARBA00023027"/>
    </source>
</evidence>
<sequence>MMNVSVIGTGYVGLTTGISLAFLGHRVTCVDIDERKIDGLKAGLMPIYEPGLEDLLNSSEERIRFTTSYEAAVSEAEVLIFAVGTPANEDGSPNLTYLFGAADDVISHLIGKETPTVLVNKSTVPVGTADTIADKIKAFGLEDRVSIASNPEFLRQGRAVADTLYPERVVVGGGDAAVQTLRRMYEVLVEQRFEAPSFAPRPEGVEAVPFMSVDLRSAELAKYAANAFLAMKISFINEIANVCDAVGADVRRVADIIGTDARIGKSFLHAGIGYGGSCFPKDTRALHHIADTNGYDFKLLAAVIEVNGAQKFKLIEKARESLGSLQGKRIAVLGLTFKPGTDDIREAPSLPIIEELVREGAEVRVHDPIALEKSRPQLPVGVQACVSVQEALLGAEAALLVTEWPEYAGIGAEQLKAWMDRPLWIDGRNAFADQYGQELEYRGVGIRGGASRQPAHVHP</sequence>
<dbReference type="InterPro" id="IPR036220">
    <property type="entry name" value="UDP-Glc/GDP-Man_DH_C_sf"/>
</dbReference>
<comment type="similarity">
    <text evidence="2 7">Belongs to the UDP-glucose/GDP-mannose dehydrogenase family.</text>
</comment>
<dbReference type="Proteomes" id="UP001469365">
    <property type="component" value="Unassembled WGS sequence"/>
</dbReference>
<dbReference type="EC" id="1.1.1.22" evidence="3 7"/>
<dbReference type="InterPro" id="IPR014026">
    <property type="entry name" value="UDP-Glc/GDP-Man_DH_dimer"/>
</dbReference>
<dbReference type="SUPFAM" id="SSF51735">
    <property type="entry name" value="NAD(P)-binding Rossmann-fold domains"/>
    <property type="match status" value="1"/>
</dbReference>
<gene>
    <name evidence="9" type="ORF">WMW72_03400</name>
</gene>
<dbReference type="InterPro" id="IPR028357">
    <property type="entry name" value="UDPglc_DH_bac"/>
</dbReference>
<evidence type="ECO:0000256" key="3">
    <source>
        <dbReference type="ARBA" id="ARBA00012954"/>
    </source>
</evidence>
<dbReference type="SMART" id="SM00984">
    <property type="entry name" value="UDPG_MGDP_dh_C"/>
    <property type="match status" value="1"/>
</dbReference>
<evidence type="ECO:0000256" key="7">
    <source>
        <dbReference type="PIRNR" id="PIRNR000124"/>
    </source>
</evidence>
<evidence type="ECO:0000313" key="10">
    <source>
        <dbReference type="Proteomes" id="UP001469365"/>
    </source>
</evidence>
<dbReference type="InterPro" id="IPR036291">
    <property type="entry name" value="NAD(P)-bd_dom_sf"/>
</dbReference>
<dbReference type="Gene3D" id="1.20.5.100">
    <property type="entry name" value="Cytochrome c1, transmembrane anchor, C-terminal"/>
    <property type="match status" value="1"/>
</dbReference>
<evidence type="ECO:0000256" key="4">
    <source>
        <dbReference type="ARBA" id="ARBA00023002"/>
    </source>
</evidence>
<dbReference type="Gene3D" id="3.40.50.720">
    <property type="entry name" value="NAD(P)-binding Rossmann-like Domain"/>
    <property type="match status" value="2"/>
</dbReference>
<dbReference type="NCBIfam" id="TIGR03026">
    <property type="entry name" value="NDP-sugDHase"/>
    <property type="match status" value="1"/>
</dbReference>
<name>A0ABU9DDK8_9BACL</name>
<keyword evidence="4 7" id="KW-0560">Oxidoreductase</keyword>
<organism evidence="9 10">
    <name type="scientific">Paenibacillus filicis</name>
    <dbReference type="NCBI Taxonomy" id="669464"/>
    <lineage>
        <taxon>Bacteria</taxon>
        <taxon>Bacillati</taxon>
        <taxon>Bacillota</taxon>
        <taxon>Bacilli</taxon>
        <taxon>Bacillales</taxon>
        <taxon>Paenibacillaceae</taxon>
        <taxon>Paenibacillus</taxon>
    </lineage>
</organism>
<dbReference type="InterPro" id="IPR014027">
    <property type="entry name" value="UDP-Glc/GDP-Man_DH_C"/>
</dbReference>
<evidence type="ECO:0000256" key="1">
    <source>
        <dbReference type="ARBA" id="ARBA00004701"/>
    </source>
</evidence>
<dbReference type="PANTHER" id="PTHR43750:SF3">
    <property type="entry name" value="UDP-GLUCOSE 6-DEHYDROGENASE TUAD"/>
    <property type="match status" value="1"/>
</dbReference>
<comment type="caution">
    <text evidence="9">The sequence shown here is derived from an EMBL/GenBank/DDBJ whole genome shotgun (WGS) entry which is preliminary data.</text>
</comment>
<evidence type="ECO:0000256" key="2">
    <source>
        <dbReference type="ARBA" id="ARBA00006601"/>
    </source>
</evidence>
<keyword evidence="5 7" id="KW-0520">NAD</keyword>
<dbReference type="EMBL" id="JBBPCC010000001">
    <property type="protein sequence ID" value="MEK8126949.1"/>
    <property type="molecule type" value="Genomic_DNA"/>
</dbReference>
<reference evidence="9 10" key="1">
    <citation type="submission" date="2024-04" db="EMBL/GenBank/DDBJ databases">
        <title>draft genome sequnece of Paenibacillus filicis.</title>
        <authorList>
            <person name="Kim D.-U."/>
        </authorList>
    </citation>
    <scope>NUCLEOTIDE SEQUENCE [LARGE SCALE GENOMIC DNA]</scope>
    <source>
        <strain evidence="9 10">KACC14197</strain>
    </source>
</reference>
<feature type="domain" description="UDP-glucose/GDP-mannose dehydrogenase C-terminal" evidence="8">
    <location>
        <begin position="331"/>
        <end position="433"/>
    </location>
</feature>
<accession>A0ABU9DDK8</accession>
<dbReference type="SUPFAM" id="SSF52413">
    <property type="entry name" value="UDP-glucose/GDP-mannose dehydrogenase C-terminal domain"/>
    <property type="match status" value="1"/>
</dbReference>
<dbReference type="PIRSF" id="PIRSF500134">
    <property type="entry name" value="UDPglc_DH_bac"/>
    <property type="match status" value="1"/>
</dbReference>
<dbReference type="PIRSF" id="PIRSF000124">
    <property type="entry name" value="UDPglc_GDPman_dh"/>
    <property type="match status" value="1"/>
</dbReference>
<dbReference type="InterPro" id="IPR001732">
    <property type="entry name" value="UDP-Glc/GDP-Man_DH_N"/>
</dbReference>
<dbReference type="PANTHER" id="PTHR43750">
    <property type="entry name" value="UDP-GLUCOSE 6-DEHYDROGENASE TUAD"/>
    <property type="match status" value="1"/>
</dbReference>